<evidence type="ECO:0000313" key="4">
    <source>
        <dbReference type="Proteomes" id="UP000002217"/>
    </source>
</evidence>
<dbReference type="STRING" id="485916.Dtox_4264"/>
<feature type="region of interest" description="Disordered" evidence="1">
    <location>
        <begin position="69"/>
        <end position="104"/>
    </location>
</feature>
<accession>C8VZI6</accession>
<organism evidence="3 4">
    <name type="scientific">Desulfofarcimen acetoxidans (strain ATCC 49208 / DSM 771 / KCTC 5769 / VKM B-1644 / 5575)</name>
    <name type="common">Desulfotomaculum acetoxidans</name>
    <dbReference type="NCBI Taxonomy" id="485916"/>
    <lineage>
        <taxon>Bacteria</taxon>
        <taxon>Bacillati</taxon>
        <taxon>Bacillota</taxon>
        <taxon>Clostridia</taxon>
        <taxon>Eubacteriales</taxon>
        <taxon>Peptococcaceae</taxon>
        <taxon>Desulfofarcimen</taxon>
    </lineage>
</organism>
<evidence type="ECO:0000256" key="1">
    <source>
        <dbReference type="SAM" id="MobiDB-lite"/>
    </source>
</evidence>
<dbReference type="SMART" id="SM00507">
    <property type="entry name" value="HNHc"/>
    <property type="match status" value="1"/>
</dbReference>
<dbReference type="eggNOG" id="COG1403">
    <property type="taxonomic scope" value="Bacteria"/>
</dbReference>
<dbReference type="KEGG" id="dae:Dtox_4264"/>
<dbReference type="HOGENOM" id="CLU_2245574_0_0_9"/>
<dbReference type="GO" id="GO:0003676">
    <property type="term" value="F:nucleic acid binding"/>
    <property type="evidence" value="ECO:0007669"/>
    <property type="project" value="InterPro"/>
</dbReference>
<name>C8VZI6_DESAS</name>
<evidence type="ECO:0000313" key="3">
    <source>
        <dbReference type="EMBL" id="ACV64931.1"/>
    </source>
</evidence>
<dbReference type="GO" id="GO:0004519">
    <property type="term" value="F:endonuclease activity"/>
    <property type="evidence" value="ECO:0007669"/>
    <property type="project" value="InterPro"/>
</dbReference>
<proteinExistence type="predicted"/>
<gene>
    <name evidence="3" type="ordered locus">Dtox_4264</name>
</gene>
<dbReference type="AlphaFoldDB" id="C8VZI6"/>
<dbReference type="Proteomes" id="UP000002217">
    <property type="component" value="Chromosome"/>
</dbReference>
<dbReference type="Gene3D" id="1.10.30.50">
    <property type="match status" value="1"/>
</dbReference>
<dbReference type="InterPro" id="IPR002711">
    <property type="entry name" value="HNH"/>
</dbReference>
<dbReference type="EMBL" id="CP001720">
    <property type="protein sequence ID" value="ACV64931.1"/>
    <property type="molecule type" value="Genomic_DNA"/>
</dbReference>
<dbReference type="InterPro" id="IPR003615">
    <property type="entry name" value="HNH_nuc"/>
</dbReference>
<keyword evidence="4" id="KW-1185">Reference proteome</keyword>
<dbReference type="Pfam" id="PF01844">
    <property type="entry name" value="HNH"/>
    <property type="match status" value="1"/>
</dbReference>
<reference evidence="3 4" key="1">
    <citation type="journal article" date="2009" name="Stand. Genomic Sci.">
        <title>Complete genome sequence of Desulfotomaculum acetoxidans type strain (5575).</title>
        <authorList>
            <person name="Spring S."/>
            <person name="Lapidus A."/>
            <person name="Schroder M."/>
            <person name="Gleim D."/>
            <person name="Sims D."/>
            <person name="Meincke L."/>
            <person name="Glavina Del Rio T."/>
            <person name="Tice H."/>
            <person name="Copeland A."/>
            <person name="Cheng J.F."/>
            <person name="Lucas S."/>
            <person name="Chen F."/>
            <person name="Nolan M."/>
            <person name="Bruce D."/>
            <person name="Goodwin L."/>
            <person name="Pitluck S."/>
            <person name="Ivanova N."/>
            <person name="Mavromatis K."/>
            <person name="Mikhailova N."/>
            <person name="Pati A."/>
            <person name="Chen A."/>
            <person name="Palaniappan K."/>
            <person name="Land M."/>
            <person name="Hauser L."/>
            <person name="Chang Y.J."/>
            <person name="Jeffries C.D."/>
            <person name="Chain P."/>
            <person name="Saunders E."/>
            <person name="Brettin T."/>
            <person name="Detter J.C."/>
            <person name="Goker M."/>
            <person name="Bristow J."/>
            <person name="Eisen J.A."/>
            <person name="Markowitz V."/>
            <person name="Hugenholtz P."/>
            <person name="Kyrpides N.C."/>
            <person name="Klenk H.P."/>
            <person name="Han C."/>
        </authorList>
    </citation>
    <scope>NUCLEOTIDE SEQUENCE [LARGE SCALE GENOMIC DNA]</scope>
    <source>
        <strain evidence="4">ATCC 49208 / DSM 771 / VKM B-1644</strain>
    </source>
</reference>
<dbReference type="GO" id="GO:0008270">
    <property type="term" value="F:zinc ion binding"/>
    <property type="evidence" value="ECO:0007669"/>
    <property type="project" value="InterPro"/>
</dbReference>
<feature type="domain" description="HNH nuclease" evidence="2">
    <location>
        <begin position="33"/>
        <end position="88"/>
    </location>
</feature>
<sequence length="104" mass="12029">MGHQPNRTLVNEPFNPRTILAVWNKAAVVPECNQSEFRKDRCGALMRFADYDNVNSIFGWEIDHEKPVARGGTDDLDNLQPLHWRNNRGKSDSWPDWNCSHPAR</sequence>
<dbReference type="CDD" id="cd00085">
    <property type="entry name" value="HNHc"/>
    <property type="match status" value="1"/>
</dbReference>
<protein>
    <submittedName>
        <fullName evidence="3">HNH nuclease</fullName>
    </submittedName>
</protein>
<evidence type="ECO:0000259" key="2">
    <source>
        <dbReference type="SMART" id="SM00507"/>
    </source>
</evidence>